<keyword evidence="1" id="KW-0472">Membrane</keyword>
<protein>
    <submittedName>
        <fullName evidence="2">Uncharacterized protein</fullName>
    </submittedName>
</protein>
<keyword evidence="1" id="KW-0812">Transmembrane</keyword>
<evidence type="ECO:0000313" key="3">
    <source>
        <dbReference type="Proteomes" id="UP000221394"/>
    </source>
</evidence>
<name>A0A2A9EBB6_9MICO</name>
<reference evidence="2 3" key="1">
    <citation type="submission" date="2017-10" db="EMBL/GenBank/DDBJ databases">
        <title>Sequencing the genomes of 1000 actinobacteria strains.</title>
        <authorList>
            <person name="Klenk H.-P."/>
        </authorList>
    </citation>
    <scope>NUCLEOTIDE SEQUENCE [LARGE SCALE GENOMIC DNA]</scope>
    <source>
        <strain evidence="2 3">DSM 21574</strain>
    </source>
</reference>
<organism evidence="2 3">
    <name type="scientific">Flavimobilis soli</name>
    <dbReference type="NCBI Taxonomy" id="442709"/>
    <lineage>
        <taxon>Bacteria</taxon>
        <taxon>Bacillati</taxon>
        <taxon>Actinomycetota</taxon>
        <taxon>Actinomycetes</taxon>
        <taxon>Micrococcales</taxon>
        <taxon>Jonesiaceae</taxon>
        <taxon>Flavimobilis</taxon>
    </lineage>
</organism>
<feature type="transmembrane region" description="Helical" evidence="1">
    <location>
        <begin position="70"/>
        <end position="89"/>
    </location>
</feature>
<comment type="caution">
    <text evidence="2">The sequence shown here is derived from an EMBL/GenBank/DDBJ whole genome shotgun (WGS) entry which is preliminary data.</text>
</comment>
<evidence type="ECO:0000313" key="2">
    <source>
        <dbReference type="EMBL" id="PFG35565.1"/>
    </source>
</evidence>
<dbReference type="AlphaFoldDB" id="A0A2A9EBB6"/>
<dbReference type="Proteomes" id="UP000221394">
    <property type="component" value="Unassembled WGS sequence"/>
</dbReference>
<proteinExistence type="predicted"/>
<gene>
    <name evidence="2" type="ORF">ATL41_0259</name>
</gene>
<evidence type="ECO:0000256" key="1">
    <source>
        <dbReference type="SAM" id="Phobius"/>
    </source>
</evidence>
<keyword evidence="1" id="KW-1133">Transmembrane helix</keyword>
<keyword evidence="3" id="KW-1185">Reference proteome</keyword>
<accession>A0A2A9EBB6</accession>
<feature type="transmembrane region" description="Helical" evidence="1">
    <location>
        <begin position="40"/>
        <end position="63"/>
    </location>
</feature>
<sequence length="127" mass="12828">MLVGTLYGTGVLGERVEESSGGSLSATATLLAPAGTAFSIWSVIEVLAVVVLAGTAGIAVFLARRLRGRIGVALAATWGLAWIAVGRAATEPESTVTAVAAAVAALVVVIAAVVFRGRADRSRRVLL</sequence>
<feature type="transmembrane region" description="Helical" evidence="1">
    <location>
        <begin position="95"/>
        <end position="115"/>
    </location>
</feature>
<dbReference type="EMBL" id="PDJH01000001">
    <property type="protein sequence ID" value="PFG35565.1"/>
    <property type="molecule type" value="Genomic_DNA"/>
</dbReference>
<dbReference type="RefSeq" id="WP_245854539.1">
    <property type="nucleotide sequence ID" value="NZ_PDJH01000001.1"/>
</dbReference>